<name>A0ACC2VL38_9TREE</name>
<proteinExistence type="predicted"/>
<reference evidence="1" key="1">
    <citation type="submission" date="2023-04" db="EMBL/GenBank/DDBJ databases">
        <title>Draft Genome sequencing of Naganishia species isolated from polar environments using Oxford Nanopore Technology.</title>
        <authorList>
            <person name="Leo P."/>
            <person name="Venkateswaran K."/>
        </authorList>
    </citation>
    <scope>NUCLEOTIDE SEQUENCE</scope>
    <source>
        <strain evidence="1">MNA-CCFEE 5262</strain>
    </source>
</reference>
<evidence type="ECO:0000313" key="2">
    <source>
        <dbReference type="Proteomes" id="UP001230649"/>
    </source>
</evidence>
<comment type="caution">
    <text evidence="1">The sequence shown here is derived from an EMBL/GenBank/DDBJ whole genome shotgun (WGS) entry which is preliminary data.</text>
</comment>
<dbReference type="EMBL" id="JASBWS010000078">
    <property type="protein sequence ID" value="KAJ9100134.1"/>
    <property type="molecule type" value="Genomic_DNA"/>
</dbReference>
<sequence>MSVAVIQGATGGLGLPLTRYILQNTGLRVVALTSKTSNRVKDDILSTVDGGPEKSLLSRLRVVTGVDLLDERSVERASTEAEVGKDIRLLACFAGELNPEKSLAQVDLAKALHTFQLNTLGHLMLFKHFVPFIPTAREFGKITGKWKEEGSGDPARGLLGEDTAVCLSLSARVGSIGDNGKGGWYSYHPGTTLTSFTRPIIGAKEPDPEHGVFTPPQAIDRLVNLLRQARRGDGDSSYGGHFYDWKAERVPW</sequence>
<keyword evidence="2" id="KW-1185">Reference proteome</keyword>
<dbReference type="Proteomes" id="UP001230649">
    <property type="component" value="Unassembled WGS sequence"/>
</dbReference>
<accession>A0ACC2VL38</accession>
<gene>
    <name evidence="1" type="ORF">QFC20_005546</name>
</gene>
<evidence type="ECO:0000313" key="1">
    <source>
        <dbReference type="EMBL" id="KAJ9100134.1"/>
    </source>
</evidence>
<protein>
    <submittedName>
        <fullName evidence="1">Uncharacterized protein</fullName>
    </submittedName>
</protein>
<organism evidence="1 2">
    <name type="scientific">Naganishia adeliensis</name>
    <dbReference type="NCBI Taxonomy" id="92952"/>
    <lineage>
        <taxon>Eukaryota</taxon>
        <taxon>Fungi</taxon>
        <taxon>Dikarya</taxon>
        <taxon>Basidiomycota</taxon>
        <taxon>Agaricomycotina</taxon>
        <taxon>Tremellomycetes</taxon>
        <taxon>Filobasidiales</taxon>
        <taxon>Filobasidiaceae</taxon>
        <taxon>Naganishia</taxon>
    </lineage>
</organism>